<keyword evidence="2" id="KW-1185">Reference proteome</keyword>
<protein>
    <submittedName>
        <fullName evidence="1">Uncharacterized protein</fullName>
    </submittedName>
</protein>
<name>A0ABV0KF39_9CYAN</name>
<sequence>MDLKAAIAQALATQQETVIGRALRLGRPGDTIDVSIPNSNATIRARCATEVNSGTVTVVKTLQGAWAFCSTAPQTVVNLPGAFLKVRPKLNPVLTGQIKILFSRVIDGDLVFFIGGDRETPDQIFTLPLSANIRASSLTNTGVDADDWVVGIAWRDGQDAGLEPLTTVVNLTPAREMRLGASRENSYLEARGSGFWSSPLIASSTINPLIIGAIYGETSTSSESGTPSNATYTLLTPTVLSGSLNSVTNGTDINNQTSLTTGSSSNKGFAFWDQAIAVAVGNTDWNRSQIIVNGLVVDGLSDNRHTGSVYVAPDLQKAATTIDRTTRVETVNSQTFTEQRRYDLWETYLCGDQRALVISRIETIDREVNNNGVVRNISTGSFSLVSVDRSGNLPDAPLSQPLSDLLLVDRRNDSTFNLVGDVVWEADINNRNNDPSNSNFFNAIKQGNVELSVNEYDLNSDMATPTTTTSNVFKLVDDNSLQIIAASYHP</sequence>
<organism evidence="1 2">
    <name type="scientific">Stenomitos frigidus AS-A4</name>
    <dbReference type="NCBI Taxonomy" id="2933935"/>
    <lineage>
        <taxon>Bacteria</taxon>
        <taxon>Bacillati</taxon>
        <taxon>Cyanobacteriota</taxon>
        <taxon>Cyanophyceae</taxon>
        <taxon>Leptolyngbyales</taxon>
        <taxon>Leptolyngbyaceae</taxon>
        <taxon>Stenomitos</taxon>
    </lineage>
</organism>
<dbReference type="RefSeq" id="WP_190450612.1">
    <property type="nucleotide sequence ID" value="NZ_JAMPLM010000002.1"/>
</dbReference>
<reference evidence="1 2" key="1">
    <citation type="submission" date="2022-04" db="EMBL/GenBank/DDBJ databases">
        <title>Positive selection, recombination, and allopatry shape intraspecific diversity of widespread and dominant cyanobacteria.</title>
        <authorList>
            <person name="Wei J."/>
            <person name="Shu W."/>
            <person name="Hu C."/>
        </authorList>
    </citation>
    <scope>NUCLEOTIDE SEQUENCE [LARGE SCALE GENOMIC DNA]</scope>
    <source>
        <strain evidence="1 2">AS-A4</strain>
    </source>
</reference>
<proteinExistence type="predicted"/>
<comment type="caution">
    <text evidence="1">The sequence shown here is derived from an EMBL/GenBank/DDBJ whole genome shotgun (WGS) entry which is preliminary data.</text>
</comment>
<evidence type="ECO:0000313" key="2">
    <source>
        <dbReference type="Proteomes" id="UP001476950"/>
    </source>
</evidence>
<accession>A0ABV0KF39</accession>
<dbReference type="EMBL" id="JAMPLM010000002">
    <property type="protein sequence ID" value="MEP1057643.1"/>
    <property type="molecule type" value="Genomic_DNA"/>
</dbReference>
<dbReference type="Proteomes" id="UP001476950">
    <property type="component" value="Unassembled WGS sequence"/>
</dbReference>
<gene>
    <name evidence="1" type="ORF">NDI38_04275</name>
</gene>
<evidence type="ECO:0000313" key="1">
    <source>
        <dbReference type="EMBL" id="MEP1057643.1"/>
    </source>
</evidence>